<dbReference type="GO" id="GO:0042910">
    <property type="term" value="F:xenobiotic transmembrane transporter activity"/>
    <property type="evidence" value="ECO:0007669"/>
    <property type="project" value="TreeGrafter"/>
</dbReference>
<feature type="transmembrane region" description="Helical" evidence="1">
    <location>
        <begin position="523"/>
        <end position="542"/>
    </location>
</feature>
<dbReference type="Gene3D" id="1.20.1640.10">
    <property type="entry name" value="Multidrug efflux transporter AcrB transmembrane domain"/>
    <property type="match status" value="2"/>
</dbReference>
<sequence length="1045" mass="114951">MGIVKTAVNKFRTTLLVMVFLIIMGSFGRAAMPIASNPNIQFPFVNISVFLEGASPEDMARIVAKPLENRFLRLEGQEQVRSVNTQSFTNLTIQYDVDYDIDQALLDVERAIGEVRNQLPPEANDPVVRERSDNDFPILVYSLYGFSNLRSGYAIAQEIQDRFEKVPGVLGVEISGVPEELLEVEVSQAKLESLGVSLIEIGNAVRSNNVLIPAGFQDTGSGKFAVEIPSIFETREDIYNLPIKSDGNKVVKMGDVADIKRTFKDASSFSRINGFDAISLSITKRVGFNELDIAGAVKAQVEQIRDDFPDNLQITPGLDTTKFAGDMVSELEGNIITAVILVMVLVVATLGLRNGLIVGIAIPFSFLVGFGILHFFLGYEFNFLVMFGMLLGLGMLIDGGIVIVEYADKLIDQGLERKEAYTNAAERMFTPVFASVLTTLAAFSPLMIWPGISGKFMRYLPVTVFVILAASLAYALIFAPMIGSLLGRRKKEGDGKNDNDSGLIKNAYKKGIGFAVRNPLETIAYTFLTMFLILGNIVPNYGKQFVYFPSVEPWLINADIQARGNLSPYEARDFAVDAENKLITVKGVDDLFMNVSGGGGSGDGVGRGYIVLQDPKELDISGFEVLALLREAVTDISGYKLNIREVQEGPGQFSAPVEIQLFSDDLNLIEKKTRELRAYIDNNIEGLTGTDDSLPKYKIEWKVDVDKERAYQSGISLFDIGSAIQMVTSGIKLGEYRPDDSKEEIDIRARFTKDKRTLSSLENITVNSRNGAVPVSSFVNVEARPNAASLVKRDGRFFYEISAINVPGFNLNGEIGKIQNWIAETGFDDPRMEIKFGGLTERGAEATDFLVQAFYGALFLMFIILVTQFNSISQPIVILVSVLFSTAGVFLGLTITGSEPSTIMTGTALVGLAGIVVNNNIVLIDTFNKLRLDFPDKTSAELISETCMSRLRPVLLTTITTIFGLLFLASGYSIDVLNRAIYEGTSTVKWYQVFGISICWGLGFSTIITLLVTPSFLMVLENLRDYRMQARNFVTSIPTKVRGLF</sequence>
<feature type="transmembrane region" description="Helical" evidence="1">
    <location>
        <begin position="876"/>
        <end position="897"/>
    </location>
</feature>
<feature type="transmembrane region" description="Helical" evidence="1">
    <location>
        <begin position="357"/>
        <end position="377"/>
    </location>
</feature>
<dbReference type="Gene3D" id="3.30.70.1430">
    <property type="entry name" value="Multidrug efflux transporter AcrB pore domain"/>
    <property type="match status" value="2"/>
</dbReference>
<dbReference type="EMBL" id="SHBL01000006">
    <property type="protein sequence ID" value="RZO24509.1"/>
    <property type="molecule type" value="Genomic_DNA"/>
</dbReference>
<evidence type="ECO:0000313" key="2">
    <source>
        <dbReference type="EMBL" id="RZO24509.1"/>
    </source>
</evidence>
<dbReference type="SUPFAM" id="SSF82693">
    <property type="entry name" value="Multidrug efflux transporter AcrB pore domain, PN1, PN2, PC1 and PC2 subdomains"/>
    <property type="match status" value="2"/>
</dbReference>
<dbReference type="Gene3D" id="3.30.70.1440">
    <property type="entry name" value="Multidrug efflux transporter AcrB pore domain"/>
    <property type="match status" value="1"/>
</dbReference>
<evidence type="ECO:0000256" key="1">
    <source>
        <dbReference type="SAM" id="Phobius"/>
    </source>
</evidence>
<dbReference type="PRINTS" id="PR00702">
    <property type="entry name" value="ACRIFLAVINRP"/>
</dbReference>
<keyword evidence="1" id="KW-0812">Transmembrane</keyword>
<dbReference type="Pfam" id="PF00873">
    <property type="entry name" value="ACR_tran"/>
    <property type="match status" value="1"/>
</dbReference>
<dbReference type="GO" id="GO:0005886">
    <property type="term" value="C:plasma membrane"/>
    <property type="evidence" value="ECO:0007669"/>
    <property type="project" value="TreeGrafter"/>
</dbReference>
<dbReference type="SUPFAM" id="SSF82866">
    <property type="entry name" value="Multidrug efflux transporter AcrB transmembrane domain"/>
    <property type="match status" value="2"/>
</dbReference>
<proteinExistence type="predicted"/>
<keyword evidence="1" id="KW-0472">Membrane</keyword>
<gene>
    <name evidence="2" type="ORF">EVA99_01320</name>
</gene>
<dbReference type="InterPro" id="IPR027463">
    <property type="entry name" value="AcrB_DN_DC_subdom"/>
</dbReference>
<feature type="transmembrane region" description="Helical" evidence="1">
    <location>
        <begin position="994"/>
        <end position="1020"/>
    </location>
</feature>
<feature type="transmembrane region" description="Helical" evidence="1">
    <location>
        <begin position="335"/>
        <end position="352"/>
    </location>
</feature>
<organism evidence="2 3">
    <name type="scientific">SAR86 cluster bacterium</name>
    <dbReference type="NCBI Taxonomy" id="2030880"/>
    <lineage>
        <taxon>Bacteria</taxon>
        <taxon>Pseudomonadati</taxon>
        <taxon>Pseudomonadota</taxon>
        <taxon>Gammaproteobacteria</taxon>
        <taxon>SAR86 cluster</taxon>
    </lineage>
</organism>
<feature type="transmembrane region" description="Helical" evidence="1">
    <location>
        <begin position="383"/>
        <end position="407"/>
    </location>
</feature>
<protein>
    <submittedName>
        <fullName evidence="2">Efflux RND transporter permease subunit</fullName>
    </submittedName>
</protein>
<feature type="transmembrane region" description="Helical" evidence="1">
    <location>
        <begin position="849"/>
        <end position="869"/>
    </location>
</feature>
<reference evidence="2 3" key="1">
    <citation type="submission" date="2019-02" db="EMBL/GenBank/DDBJ databases">
        <title>Prokaryotic population dynamics and viral predation in marine succession experiment using metagenomics: the confinement effect.</title>
        <authorList>
            <person name="Haro-Moreno J.M."/>
            <person name="Rodriguez-Valera F."/>
            <person name="Lopez-Perez M."/>
        </authorList>
    </citation>
    <scope>NUCLEOTIDE SEQUENCE [LARGE SCALE GENOMIC DNA]</scope>
    <source>
        <strain evidence="2">MED-G166</strain>
    </source>
</reference>
<dbReference type="Proteomes" id="UP000320146">
    <property type="component" value="Unassembled WGS sequence"/>
</dbReference>
<dbReference type="InterPro" id="IPR001036">
    <property type="entry name" value="Acrflvin-R"/>
</dbReference>
<dbReference type="PANTHER" id="PTHR32063">
    <property type="match status" value="1"/>
</dbReference>
<keyword evidence="1" id="KW-1133">Transmembrane helix</keyword>
<accession>A0A520MTH2</accession>
<feature type="transmembrane region" description="Helical" evidence="1">
    <location>
        <begin position="903"/>
        <end position="924"/>
    </location>
</feature>
<dbReference type="Gene3D" id="3.30.2090.10">
    <property type="entry name" value="Multidrug efflux transporter AcrB TolC docking domain, DN and DC subdomains"/>
    <property type="match status" value="2"/>
</dbReference>
<comment type="caution">
    <text evidence="2">The sequence shown here is derived from an EMBL/GenBank/DDBJ whole genome shotgun (WGS) entry which is preliminary data.</text>
</comment>
<dbReference type="SUPFAM" id="SSF82714">
    <property type="entry name" value="Multidrug efflux transporter AcrB TolC docking domain, DN and DC subdomains"/>
    <property type="match status" value="2"/>
</dbReference>
<evidence type="ECO:0000313" key="3">
    <source>
        <dbReference type="Proteomes" id="UP000320146"/>
    </source>
</evidence>
<feature type="transmembrane region" description="Helical" evidence="1">
    <location>
        <begin position="954"/>
        <end position="974"/>
    </location>
</feature>
<feature type="transmembrane region" description="Helical" evidence="1">
    <location>
        <begin position="428"/>
        <end position="452"/>
    </location>
</feature>
<dbReference type="PANTHER" id="PTHR32063:SF0">
    <property type="entry name" value="SWARMING MOTILITY PROTEIN SWRC"/>
    <property type="match status" value="1"/>
</dbReference>
<name>A0A520MTH2_9GAMM</name>
<dbReference type="AlphaFoldDB" id="A0A520MTH2"/>
<dbReference type="Gene3D" id="3.30.70.1320">
    <property type="entry name" value="Multidrug efflux transporter AcrB pore domain like"/>
    <property type="match status" value="1"/>
</dbReference>
<feature type="transmembrane region" description="Helical" evidence="1">
    <location>
        <begin position="464"/>
        <end position="486"/>
    </location>
</feature>